<dbReference type="EMBL" id="BAABAT010000009">
    <property type="protein sequence ID" value="GAA4250542.1"/>
    <property type="molecule type" value="Genomic_DNA"/>
</dbReference>
<comment type="caution">
    <text evidence="13">The sequence shown here is derived from an EMBL/GenBank/DDBJ whole genome shotgun (WGS) entry which is preliminary data.</text>
</comment>
<feature type="transmembrane region" description="Helical" evidence="9">
    <location>
        <begin position="280"/>
        <end position="299"/>
    </location>
</feature>
<feature type="chain" id="PRO_5047005323" description="Copper resistance protein CopC" evidence="10">
    <location>
        <begin position="33"/>
        <end position="637"/>
    </location>
</feature>
<dbReference type="RefSeq" id="WP_345128564.1">
    <property type="nucleotide sequence ID" value="NZ_BAABAT010000009.1"/>
</dbReference>
<evidence type="ECO:0000256" key="3">
    <source>
        <dbReference type="ARBA" id="ARBA00022692"/>
    </source>
</evidence>
<feature type="transmembrane region" description="Helical" evidence="9">
    <location>
        <begin position="311"/>
        <end position="338"/>
    </location>
</feature>
<dbReference type="Gene3D" id="2.60.40.1220">
    <property type="match status" value="1"/>
</dbReference>
<evidence type="ECO:0000256" key="1">
    <source>
        <dbReference type="ARBA" id="ARBA00004651"/>
    </source>
</evidence>
<evidence type="ECO:0000256" key="7">
    <source>
        <dbReference type="ARBA" id="ARBA00023008"/>
    </source>
</evidence>
<evidence type="ECO:0000259" key="12">
    <source>
        <dbReference type="Pfam" id="PF05425"/>
    </source>
</evidence>
<feature type="transmembrane region" description="Helical" evidence="9">
    <location>
        <begin position="154"/>
        <end position="178"/>
    </location>
</feature>
<evidence type="ECO:0000256" key="8">
    <source>
        <dbReference type="ARBA" id="ARBA00023136"/>
    </source>
</evidence>
<evidence type="ECO:0000256" key="5">
    <source>
        <dbReference type="ARBA" id="ARBA00022729"/>
    </source>
</evidence>
<dbReference type="Pfam" id="PF04234">
    <property type="entry name" value="CopC"/>
    <property type="match status" value="1"/>
</dbReference>
<keyword evidence="6 9" id="KW-1133">Transmembrane helix</keyword>
<evidence type="ECO:0000256" key="6">
    <source>
        <dbReference type="ARBA" id="ARBA00022989"/>
    </source>
</evidence>
<sequence length="637" mass="64708">MRGFRCVLGAAAVLAGVALALALPARPAAAHAGLVSSQPANGAVLTQAPDSVVLRFSEGIAPQFSSARLVDSAGRPVAGTRVAPERAGTDELVMYLPDVAPGTYGVMWRVLAEDDGHTTSGVIVFAVNHPVSGTIVADSGPGTSARPLDVARRWAGLCLLAGLIGGLAVAAVVLAPALRRAVTTDPDGPLPVALRAARHRVLTVAAGGAALGTVVGIAELSAEIHRLAEPGAAPAAAVHLVTGTQWGRLWLARVTVLTALSVLVSALRAQPSASTIRGRVLWPATAALVLVMVSLEALGGHAGALGSGRSAAVVVAALHILTACVWLGAVASLAVVLWPRGGDGAARLAMLRECREPFTQLVVLSVGLVVATGLYNAGRQVDSVDTLLGSAYGRVLLIKSALLLVVGATGLVNSARLHGRVPSRWGGRAGAATSPPRRLVAVEAAAGIVLLLVVGLLAETPPPRPTDDASASSEATLTLAGAADDVEVSVLVTPNRAGVNAFTVLAESRRRPPPAPIDDVTLELDVGGTTAAIPLQQLETGRYFGTATVDGAGPERLTAVIHRSGQQLPVTVNGWLFPPPGTQPETGGQLAATVNPLAGTLAEAMLAVGLLWLLSARRRRRAGTPATPAETDLEGVR</sequence>
<evidence type="ECO:0000256" key="2">
    <source>
        <dbReference type="ARBA" id="ARBA00022475"/>
    </source>
</evidence>
<dbReference type="InterPro" id="IPR032694">
    <property type="entry name" value="CopC/D"/>
</dbReference>
<feature type="transmembrane region" description="Helical" evidence="9">
    <location>
        <begin position="597"/>
        <end position="614"/>
    </location>
</feature>
<evidence type="ECO:0008006" key="15">
    <source>
        <dbReference type="Google" id="ProtNLM"/>
    </source>
</evidence>
<name>A0ABP8D9H1_9ACTN</name>
<keyword evidence="5 10" id="KW-0732">Signal</keyword>
<feature type="domain" description="CopC" evidence="11">
    <location>
        <begin position="31"/>
        <end position="127"/>
    </location>
</feature>
<feature type="signal peptide" evidence="10">
    <location>
        <begin position="1"/>
        <end position="32"/>
    </location>
</feature>
<gene>
    <name evidence="13" type="ORF">GCM10022255_039630</name>
</gene>
<dbReference type="InterPro" id="IPR014755">
    <property type="entry name" value="Cu-Rt/internalin_Ig-like"/>
</dbReference>
<dbReference type="PANTHER" id="PTHR34820:SF4">
    <property type="entry name" value="INNER MEMBRANE PROTEIN YEBZ"/>
    <property type="match status" value="1"/>
</dbReference>
<feature type="transmembrane region" description="Helical" evidence="9">
    <location>
        <begin position="250"/>
        <end position="268"/>
    </location>
</feature>
<comment type="subcellular location">
    <subcellularLocation>
        <location evidence="1">Cell membrane</location>
        <topology evidence="1">Multi-pass membrane protein</topology>
    </subcellularLocation>
</comment>
<accession>A0ABP8D9H1</accession>
<dbReference type="PROSITE" id="PS51318">
    <property type="entry name" value="TAT"/>
    <property type="match status" value="1"/>
</dbReference>
<organism evidence="13 14">
    <name type="scientific">Dactylosporangium darangshiense</name>
    <dbReference type="NCBI Taxonomy" id="579108"/>
    <lineage>
        <taxon>Bacteria</taxon>
        <taxon>Bacillati</taxon>
        <taxon>Actinomycetota</taxon>
        <taxon>Actinomycetes</taxon>
        <taxon>Micromonosporales</taxon>
        <taxon>Micromonosporaceae</taxon>
        <taxon>Dactylosporangium</taxon>
    </lineage>
</organism>
<dbReference type="InterPro" id="IPR014756">
    <property type="entry name" value="Ig_E-set"/>
</dbReference>
<evidence type="ECO:0000256" key="4">
    <source>
        <dbReference type="ARBA" id="ARBA00022723"/>
    </source>
</evidence>
<evidence type="ECO:0000256" key="9">
    <source>
        <dbReference type="SAM" id="Phobius"/>
    </source>
</evidence>
<keyword evidence="14" id="KW-1185">Reference proteome</keyword>
<dbReference type="InterPro" id="IPR006311">
    <property type="entry name" value="TAT_signal"/>
</dbReference>
<feature type="transmembrane region" description="Helical" evidence="9">
    <location>
        <begin position="397"/>
        <end position="418"/>
    </location>
</feature>
<feature type="transmembrane region" description="Helical" evidence="9">
    <location>
        <begin position="439"/>
        <end position="458"/>
    </location>
</feature>
<keyword evidence="4" id="KW-0479">Metal-binding</keyword>
<keyword evidence="8 9" id="KW-0472">Membrane</keyword>
<proteinExistence type="predicted"/>
<evidence type="ECO:0000313" key="13">
    <source>
        <dbReference type="EMBL" id="GAA4250542.1"/>
    </source>
</evidence>
<keyword evidence="3 9" id="KW-0812">Transmembrane</keyword>
<evidence type="ECO:0000259" key="11">
    <source>
        <dbReference type="Pfam" id="PF04234"/>
    </source>
</evidence>
<dbReference type="Pfam" id="PF05425">
    <property type="entry name" value="CopD"/>
    <property type="match status" value="1"/>
</dbReference>
<dbReference type="InterPro" id="IPR007348">
    <property type="entry name" value="CopC_dom"/>
</dbReference>
<dbReference type="InterPro" id="IPR008457">
    <property type="entry name" value="Cu-R_CopD_dom"/>
</dbReference>
<protein>
    <recommendedName>
        <fullName evidence="15">Copper resistance protein CopC</fullName>
    </recommendedName>
</protein>
<feature type="transmembrane region" description="Helical" evidence="9">
    <location>
        <begin position="199"/>
        <end position="218"/>
    </location>
</feature>
<dbReference type="Proteomes" id="UP001500620">
    <property type="component" value="Unassembled WGS sequence"/>
</dbReference>
<dbReference type="PANTHER" id="PTHR34820">
    <property type="entry name" value="INNER MEMBRANE PROTEIN YEBZ"/>
    <property type="match status" value="1"/>
</dbReference>
<keyword evidence="7" id="KW-0186">Copper</keyword>
<evidence type="ECO:0000256" key="10">
    <source>
        <dbReference type="SAM" id="SignalP"/>
    </source>
</evidence>
<evidence type="ECO:0000313" key="14">
    <source>
        <dbReference type="Proteomes" id="UP001500620"/>
    </source>
</evidence>
<dbReference type="SUPFAM" id="SSF81296">
    <property type="entry name" value="E set domains"/>
    <property type="match status" value="1"/>
</dbReference>
<keyword evidence="2" id="KW-1003">Cell membrane</keyword>
<feature type="domain" description="Copper resistance protein D" evidence="12">
    <location>
        <begin position="358"/>
        <end position="457"/>
    </location>
</feature>
<feature type="transmembrane region" description="Helical" evidence="9">
    <location>
        <begin position="358"/>
        <end position="377"/>
    </location>
</feature>
<reference evidence="14" key="1">
    <citation type="journal article" date="2019" name="Int. J. Syst. Evol. Microbiol.">
        <title>The Global Catalogue of Microorganisms (GCM) 10K type strain sequencing project: providing services to taxonomists for standard genome sequencing and annotation.</title>
        <authorList>
            <consortium name="The Broad Institute Genomics Platform"/>
            <consortium name="The Broad Institute Genome Sequencing Center for Infectious Disease"/>
            <person name="Wu L."/>
            <person name="Ma J."/>
        </authorList>
    </citation>
    <scope>NUCLEOTIDE SEQUENCE [LARGE SCALE GENOMIC DNA]</scope>
    <source>
        <strain evidence="14">JCM 17441</strain>
    </source>
</reference>